<sequence length="110" mass="11927">MSGESNYYAPVVNMNGGRKNIAFNYGGTTQDTELRTAIVDLTGLLRDLRPHLAPDQDRTVEDALPELVPDRDVLNQRGIVLESLRQIAVTVGEVGRPAAEAVSRLLALLG</sequence>
<organism evidence="1">
    <name type="scientific">Streptomyces haneummycinicus</name>
    <dbReference type="NCBI Taxonomy" id="3074435"/>
    <lineage>
        <taxon>Bacteria</taxon>
        <taxon>Bacillati</taxon>
        <taxon>Actinomycetota</taxon>
        <taxon>Actinomycetes</taxon>
        <taxon>Kitasatosporales</taxon>
        <taxon>Streptomycetaceae</taxon>
        <taxon>Streptomyces</taxon>
    </lineage>
</organism>
<evidence type="ECO:0000313" key="1">
    <source>
        <dbReference type="EMBL" id="BFO20155.1"/>
    </source>
</evidence>
<proteinExistence type="predicted"/>
<protein>
    <submittedName>
        <fullName evidence="1">Uncharacterized protein</fullName>
    </submittedName>
</protein>
<gene>
    <name evidence="1" type="ORF">SHKM778_65430</name>
</gene>
<reference evidence="1" key="2">
    <citation type="submission" date="2024-07" db="EMBL/GenBank/DDBJ databases">
        <title>Streptomyces haneummycinica sp. nov., a new antibiotic-producing actinobacterium isolated from marine sediment.</title>
        <authorList>
            <person name="Uemura M."/>
            <person name="Hamada M."/>
            <person name="Hirano S."/>
            <person name="Kobayashi K."/>
            <person name="Ohshiro T."/>
            <person name="Kobayashi T."/>
            <person name="Terahara T."/>
        </authorList>
    </citation>
    <scope>NUCLEOTIDE SEQUENCE</scope>
    <source>
        <strain evidence="1">KM77-8</strain>
    </source>
</reference>
<dbReference type="EMBL" id="AP035768">
    <property type="protein sequence ID" value="BFO20155.1"/>
    <property type="molecule type" value="Genomic_DNA"/>
</dbReference>
<reference evidence="1" key="1">
    <citation type="submission" date="2024-06" db="EMBL/GenBank/DDBJ databases">
        <authorList>
            <consortium name="consrtm"/>
            <person name="Uemura M."/>
            <person name="Terahara T."/>
        </authorList>
    </citation>
    <scope>NUCLEOTIDE SEQUENCE</scope>
    <source>
        <strain evidence="1">KM77-8</strain>
    </source>
</reference>
<dbReference type="AlphaFoldDB" id="A0AAT9HSC0"/>
<name>A0AAT9HSC0_9ACTN</name>
<accession>A0AAT9HSC0</accession>